<evidence type="ECO:0000256" key="2">
    <source>
        <dbReference type="ARBA" id="ARBA00001966"/>
    </source>
</evidence>
<accession>A0ABQ0C8B2</accession>
<evidence type="ECO:0000256" key="8">
    <source>
        <dbReference type="ARBA" id="ARBA00023004"/>
    </source>
</evidence>
<reference evidence="13 14" key="1">
    <citation type="submission" date="2024-09" db="EMBL/GenBank/DDBJ databases">
        <title>Draft genome sequence of Candidatus Magnetaquicoccaceae bacterium FCR-1.</title>
        <authorList>
            <person name="Shimoshige H."/>
            <person name="Shimamura S."/>
            <person name="Taoka A."/>
            <person name="Kobayashi H."/>
            <person name="Maekawa T."/>
        </authorList>
    </citation>
    <scope>NUCLEOTIDE SEQUENCE [LARGE SCALE GENOMIC DNA]</scope>
    <source>
        <strain evidence="13 14">FCR-1</strain>
    </source>
</reference>
<dbReference type="InterPro" id="IPR007197">
    <property type="entry name" value="rSAM"/>
</dbReference>
<dbReference type="Pfam" id="PF04055">
    <property type="entry name" value="Radical_SAM"/>
    <property type="match status" value="1"/>
</dbReference>
<comment type="cofactor">
    <cofactor evidence="2">
        <name>[4Fe-4S] cluster</name>
        <dbReference type="ChEBI" id="CHEBI:49883"/>
    </cofactor>
</comment>
<evidence type="ECO:0000256" key="5">
    <source>
        <dbReference type="ARBA" id="ARBA00022691"/>
    </source>
</evidence>
<keyword evidence="7" id="KW-0663">Pyridoxal phosphate</keyword>
<dbReference type="InterPro" id="IPR058240">
    <property type="entry name" value="rSAM_sf"/>
</dbReference>
<dbReference type="NCBIfam" id="TIGR00238">
    <property type="entry name" value="KamA family radical SAM protein"/>
    <property type="match status" value="1"/>
</dbReference>
<name>A0ABQ0C8B2_9PROT</name>
<evidence type="ECO:0000313" key="13">
    <source>
        <dbReference type="EMBL" id="GAB0057127.1"/>
    </source>
</evidence>
<dbReference type="PIRSF" id="PIRSF004911">
    <property type="entry name" value="DUF160"/>
    <property type="match status" value="1"/>
</dbReference>
<dbReference type="CDD" id="cd01335">
    <property type="entry name" value="Radical_SAM"/>
    <property type="match status" value="1"/>
</dbReference>
<dbReference type="PANTHER" id="PTHR30538">
    <property type="entry name" value="LYSINE 2,3-AMINOMUTASE-RELATED"/>
    <property type="match status" value="1"/>
</dbReference>
<evidence type="ECO:0000256" key="4">
    <source>
        <dbReference type="ARBA" id="ARBA00022485"/>
    </source>
</evidence>
<comment type="similarity">
    <text evidence="3">Belongs to the radical SAM superfamily. KamA family.</text>
</comment>
<evidence type="ECO:0000313" key="14">
    <source>
        <dbReference type="Proteomes" id="UP001628193"/>
    </source>
</evidence>
<keyword evidence="6" id="KW-0479">Metal-binding</keyword>
<sequence length="327" mass="35673">MTSAPQYTATDAADHPAMNHSVEIPTNFPAGARNAAEAFPFLAPPALAARLMAERGEGPLSRQFLPTVEELQEVPGYTTDPLNESCTQKIPGLITKYPGRVLLKVTTGCVVHCRFCFRRHDRATPTPMRPRAFRPALEAIAADSSLREVILSGGDPLTLSDRRLERLAVRLADIPHLKRLRIHTRAPVFLPKRITPRLIRILTGSRLTPIVVVHVNHAAELDSPARAALARMVDAGIPLLNQSVLLKGVNDDVESLAALCEALIDARVMPYYLHLLDAVAGAAHFEVPEARGRELMIALRACLPGYAVPRLVREVVGLSSKQGILYA</sequence>
<keyword evidence="14" id="KW-1185">Reference proteome</keyword>
<protein>
    <submittedName>
        <fullName evidence="13">L-lysine 2,3-aminomutase</fullName>
        <ecNumber evidence="13">5.4.3.-</ecNumber>
    </submittedName>
</protein>
<dbReference type="SUPFAM" id="SSF102114">
    <property type="entry name" value="Radical SAM enzymes"/>
    <property type="match status" value="1"/>
</dbReference>
<dbReference type="PANTHER" id="PTHR30538:SF1">
    <property type="entry name" value="L-LYSINE 2,3-AMINOMUTASE"/>
    <property type="match status" value="1"/>
</dbReference>
<evidence type="ECO:0000259" key="12">
    <source>
        <dbReference type="PROSITE" id="PS51918"/>
    </source>
</evidence>
<dbReference type="InterPro" id="IPR003739">
    <property type="entry name" value="Lys_aminomutase/Glu_NH3_mut"/>
</dbReference>
<evidence type="ECO:0000256" key="9">
    <source>
        <dbReference type="ARBA" id="ARBA00023014"/>
    </source>
</evidence>
<keyword evidence="10 13" id="KW-0413">Isomerase</keyword>
<comment type="caution">
    <text evidence="13">The sequence shown here is derived from an EMBL/GenBank/DDBJ whole genome shotgun (WGS) entry which is preliminary data.</text>
</comment>
<proteinExistence type="inferred from homology"/>
<evidence type="ECO:0000256" key="11">
    <source>
        <dbReference type="SAM" id="MobiDB-lite"/>
    </source>
</evidence>
<evidence type="ECO:0000256" key="10">
    <source>
        <dbReference type="ARBA" id="ARBA00023235"/>
    </source>
</evidence>
<evidence type="ECO:0000256" key="7">
    <source>
        <dbReference type="ARBA" id="ARBA00022898"/>
    </source>
</evidence>
<dbReference type="SFLD" id="SFLDS00029">
    <property type="entry name" value="Radical_SAM"/>
    <property type="match status" value="1"/>
</dbReference>
<dbReference type="SFLD" id="SFLDG01070">
    <property type="entry name" value="PLP-dependent"/>
    <property type="match status" value="1"/>
</dbReference>
<feature type="domain" description="Radical SAM core" evidence="12">
    <location>
        <begin position="95"/>
        <end position="307"/>
    </location>
</feature>
<dbReference type="Gene3D" id="3.20.20.70">
    <property type="entry name" value="Aldolase class I"/>
    <property type="match status" value="1"/>
</dbReference>
<dbReference type="GO" id="GO:0016853">
    <property type="term" value="F:isomerase activity"/>
    <property type="evidence" value="ECO:0007669"/>
    <property type="project" value="UniProtKB-KW"/>
</dbReference>
<dbReference type="InterPro" id="IPR013785">
    <property type="entry name" value="Aldolase_TIM"/>
</dbReference>
<organism evidence="13 14">
    <name type="scientific">Candidatus Magnetaquiglobus chichijimensis</name>
    <dbReference type="NCBI Taxonomy" id="3141448"/>
    <lineage>
        <taxon>Bacteria</taxon>
        <taxon>Pseudomonadati</taxon>
        <taxon>Pseudomonadota</taxon>
        <taxon>Magnetococcia</taxon>
        <taxon>Magnetococcales</taxon>
        <taxon>Candidatus Magnetaquicoccaceae</taxon>
        <taxon>Candidatus Magnetaquiglobus</taxon>
    </lineage>
</organism>
<dbReference type="Proteomes" id="UP001628193">
    <property type="component" value="Unassembled WGS sequence"/>
</dbReference>
<gene>
    <name evidence="13" type="primary">epmB</name>
    <name evidence="13" type="ORF">SIID45300_01448</name>
</gene>
<keyword evidence="5" id="KW-0949">S-adenosyl-L-methionine</keyword>
<dbReference type="PROSITE" id="PS51918">
    <property type="entry name" value="RADICAL_SAM"/>
    <property type="match status" value="1"/>
</dbReference>
<keyword evidence="4" id="KW-0004">4Fe-4S</keyword>
<comment type="cofactor">
    <cofactor evidence="1">
        <name>pyridoxal 5'-phosphate</name>
        <dbReference type="ChEBI" id="CHEBI:597326"/>
    </cofactor>
</comment>
<evidence type="ECO:0000256" key="3">
    <source>
        <dbReference type="ARBA" id="ARBA00008703"/>
    </source>
</evidence>
<dbReference type="EC" id="5.4.3.-" evidence="13"/>
<evidence type="ECO:0000256" key="6">
    <source>
        <dbReference type="ARBA" id="ARBA00022723"/>
    </source>
</evidence>
<feature type="region of interest" description="Disordered" evidence="11">
    <location>
        <begin position="1"/>
        <end position="21"/>
    </location>
</feature>
<keyword evidence="9" id="KW-0411">Iron-sulfur</keyword>
<evidence type="ECO:0000256" key="1">
    <source>
        <dbReference type="ARBA" id="ARBA00001933"/>
    </source>
</evidence>
<keyword evidence="8" id="KW-0408">Iron</keyword>
<dbReference type="EMBL" id="BAAFGK010000004">
    <property type="protein sequence ID" value="GAB0057127.1"/>
    <property type="molecule type" value="Genomic_DNA"/>
</dbReference>